<evidence type="ECO:0000256" key="3">
    <source>
        <dbReference type="ARBA" id="ARBA00022670"/>
    </source>
</evidence>
<evidence type="ECO:0000256" key="6">
    <source>
        <dbReference type="ARBA" id="ARBA00022801"/>
    </source>
</evidence>
<evidence type="ECO:0000313" key="12">
    <source>
        <dbReference type="EMBL" id="MBD2180800.1"/>
    </source>
</evidence>
<keyword evidence="7 9" id="KW-1133">Transmembrane helix</keyword>
<keyword evidence="2 9" id="KW-1003">Cell membrane</keyword>
<reference evidence="12" key="1">
    <citation type="journal article" date="2015" name="ISME J.">
        <title>Draft Genome Sequence of Streptomyces incarnatus NRRL8089, which Produces the Nucleoside Antibiotic Sinefungin.</title>
        <authorList>
            <person name="Oshima K."/>
            <person name="Hattori M."/>
            <person name="Shimizu H."/>
            <person name="Fukuda K."/>
            <person name="Nemoto M."/>
            <person name="Inagaki K."/>
            <person name="Tamura T."/>
        </authorList>
    </citation>
    <scope>NUCLEOTIDE SEQUENCE</scope>
    <source>
        <strain evidence="12">FACHB-1375</strain>
    </source>
</reference>
<evidence type="ECO:0000256" key="9">
    <source>
        <dbReference type="HAMAP-Rule" id="MF_00161"/>
    </source>
</evidence>
<dbReference type="Proteomes" id="UP000641646">
    <property type="component" value="Unassembled WGS sequence"/>
</dbReference>
<evidence type="ECO:0000256" key="11">
    <source>
        <dbReference type="RuleBase" id="RU004181"/>
    </source>
</evidence>
<proteinExistence type="inferred from homology"/>
<dbReference type="GO" id="GO:0004190">
    <property type="term" value="F:aspartic-type endopeptidase activity"/>
    <property type="evidence" value="ECO:0007669"/>
    <property type="project" value="UniProtKB-UniRule"/>
</dbReference>
<keyword evidence="12" id="KW-0449">Lipoprotein</keyword>
<evidence type="ECO:0000256" key="1">
    <source>
        <dbReference type="ARBA" id="ARBA00006139"/>
    </source>
</evidence>
<dbReference type="EC" id="3.4.23.36" evidence="9"/>
<keyword evidence="6 9" id="KW-0378">Hydrolase</keyword>
<evidence type="ECO:0000256" key="7">
    <source>
        <dbReference type="ARBA" id="ARBA00022989"/>
    </source>
</evidence>
<comment type="pathway">
    <text evidence="9">Protein modification; lipoprotein biosynthesis (signal peptide cleavage).</text>
</comment>
<gene>
    <name evidence="9" type="primary">lspA</name>
    <name evidence="12" type="ORF">H6G03_06745</name>
</gene>
<dbReference type="PANTHER" id="PTHR33695">
    <property type="entry name" value="LIPOPROTEIN SIGNAL PEPTIDASE"/>
    <property type="match status" value="1"/>
</dbReference>
<dbReference type="EMBL" id="JACJPW010000012">
    <property type="protein sequence ID" value="MBD2180800.1"/>
    <property type="molecule type" value="Genomic_DNA"/>
</dbReference>
<dbReference type="NCBIfam" id="TIGR00077">
    <property type="entry name" value="lspA"/>
    <property type="match status" value="1"/>
</dbReference>
<dbReference type="PANTHER" id="PTHR33695:SF1">
    <property type="entry name" value="LIPOPROTEIN SIGNAL PEPTIDASE"/>
    <property type="match status" value="1"/>
</dbReference>
<feature type="transmembrane region" description="Helical" evidence="9">
    <location>
        <begin position="66"/>
        <end position="84"/>
    </location>
</feature>
<evidence type="ECO:0000256" key="8">
    <source>
        <dbReference type="ARBA" id="ARBA00023136"/>
    </source>
</evidence>
<evidence type="ECO:0000256" key="5">
    <source>
        <dbReference type="ARBA" id="ARBA00022750"/>
    </source>
</evidence>
<keyword evidence="4 9" id="KW-0812">Transmembrane</keyword>
<reference evidence="12" key="2">
    <citation type="submission" date="2020-08" db="EMBL/GenBank/DDBJ databases">
        <authorList>
            <person name="Chen M."/>
            <person name="Teng W."/>
            <person name="Zhao L."/>
            <person name="Hu C."/>
            <person name="Zhou Y."/>
            <person name="Han B."/>
            <person name="Song L."/>
            <person name="Shu W."/>
        </authorList>
    </citation>
    <scope>NUCLEOTIDE SEQUENCE</scope>
    <source>
        <strain evidence="12">FACHB-1375</strain>
    </source>
</reference>
<dbReference type="InterPro" id="IPR001872">
    <property type="entry name" value="Peptidase_A8"/>
</dbReference>
<dbReference type="AlphaFoldDB" id="A0A926ZFF8"/>
<feature type="active site" evidence="9">
    <location>
        <position position="118"/>
    </location>
</feature>
<keyword evidence="3 9" id="KW-0645">Protease</keyword>
<dbReference type="Pfam" id="PF01252">
    <property type="entry name" value="Peptidase_A8"/>
    <property type="match status" value="1"/>
</dbReference>
<evidence type="ECO:0000313" key="13">
    <source>
        <dbReference type="Proteomes" id="UP000641646"/>
    </source>
</evidence>
<comment type="caution">
    <text evidence="9">Lacks conserved residue(s) required for the propagation of feature annotation.</text>
</comment>
<keyword evidence="5 9" id="KW-0064">Aspartyl protease</keyword>
<dbReference type="RefSeq" id="WP_190463366.1">
    <property type="nucleotide sequence ID" value="NZ_JACJPW010000012.1"/>
</dbReference>
<dbReference type="PRINTS" id="PR00781">
    <property type="entry name" value="LIPOSIGPTASE"/>
</dbReference>
<name>A0A926ZFF8_9CYAN</name>
<feature type="active site" evidence="9">
    <location>
        <position position="134"/>
    </location>
</feature>
<evidence type="ECO:0000256" key="2">
    <source>
        <dbReference type="ARBA" id="ARBA00022475"/>
    </source>
</evidence>
<comment type="caution">
    <text evidence="12">The sequence shown here is derived from an EMBL/GenBank/DDBJ whole genome shotgun (WGS) entry which is preliminary data.</text>
</comment>
<protein>
    <recommendedName>
        <fullName evidence="9">Lipoprotein signal peptidase</fullName>
        <ecNumber evidence="9">3.4.23.36</ecNumber>
    </recommendedName>
    <alternativeName>
        <fullName evidence="9">Prolipoprotein signal peptidase</fullName>
    </alternativeName>
    <alternativeName>
        <fullName evidence="9">Signal peptidase II</fullName>
        <shortName evidence="9">SPase II</shortName>
    </alternativeName>
</protein>
<keyword evidence="8 9" id="KW-0472">Membrane</keyword>
<evidence type="ECO:0000256" key="10">
    <source>
        <dbReference type="RuleBase" id="RU000594"/>
    </source>
</evidence>
<dbReference type="HAMAP" id="MF_00161">
    <property type="entry name" value="LspA"/>
    <property type="match status" value="1"/>
</dbReference>
<feature type="transmembrane region" description="Helical" evidence="9">
    <location>
        <begin position="129"/>
        <end position="149"/>
    </location>
</feature>
<comment type="similarity">
    <text evidence="1 9 11">Belongs to the peptidase A8 family.</text>
</comment>
<comment type="function">
    <text evidence="9 10">This protein specifically catalyzes the removal of signal peptides from prolipoproteins.</text>
</comment>
<comment type="subcellular location">
    <subcellularLocation>
        <location evidence="9">Cell membrane</location>
        <topology evidence="9">Multi-pass membrane protein</topology>
    </subcellularLocation>
</comment>
<organism evidence="12 13">
    <name type="scientific">Aerosakkonema funiforme FACHB-1375</name>
    <dbReference type="NCBI Taxonomy" id="2949571"/>
    <lineage>
        <taxon>Bacteria</taxon>
        <taxon>Bacillati</taxon>
        <taxon>Cyanobacteriota</taxon>
        <taxon>Cyanophyceae</taxon>
        <taxon>Oscillatoriophycideae</taxon>
        <taxon>Aerosakkonematales</taxon>
        <taxon>Aerosakkonemataceae</taxon>
        <taxon>Aerosakkonema</taxon>
    </lineage>
</organism>
<dbReference type="GO" id="GO:0005886">
    <property type="term" value="C:plasma membrane"/>
    <property type="evidence" value="ECO:0007669"/>
    <property type="project" value="UniProtKB-SubCell"/>
</dbReference>
<sequence length="159" mass="18013">MNQLTKNRFFWAAALVSLVLDQLTKSWVVQNFDLNETWPLWKGVFHFTYVRNPGAAFSLFSQDGSWLRWLSLGVSIILIALALFGPKLPGWDQLGYGFILGGALGNGIDRFLLNYVVDFLDFRLIRFPVFNVADTFINIGIACLFIAAFGKHEPPKNRP</sequence>
<feature type="transmembrane region" description="Helical" evidence="9">
    <location>
        <begin position="96"/>
        <end position="117"/>
    </location>
</feature>
<dbReference type="PROSITE" id="PS00855">
    <property type="entry name" value="SPASE_II"/>
    <property type="match status" value="1"/>
</dbReference>
<dbReference type="GO" id="GO:0006508">
    <property type="term" value="P:proteolysis"/>
    <property type="evidence" value="ECO:0007669"/>
    <property type="project" value="UniProtKB-KW"/>
</dbReference>
<evidence type="ECO:0000256" key="4">
    <source>
        <dbReference type="ARBA" id="ARBA00022692"/>
    </source>
</evidence>
<keyword evidence="13" id="KW-1185">Reference proteome</keyword>
<comment type="catalytic activity">
    <reaction evidence="9 10">
        <text>Release of signal peptides from bacterial membrane prolipoproteins. Hydrolyzes -Xaa-Yaa-Zaa-|-(S,diacylglyceryl)Cys-, in which Xaa is hydrophobic (preferably Leu), and Yaa (Ala or Ser) and Zaa (Gly or Ala) have small, neutral side chains.</text>
        <dbReference type="EC" id="3.4.23.36"/>
    </reaction>
</comment>
<accession>A0A926ZFF8</accession>